<sequence length="119" mass="13640">MKWCDQLALQGEENIRHIINLMEELGRPVGAYEVAEYLGKEHTTARGLLNRCVERGLAVKEHSSRKNIHGTRFCWRRTDVPYVPAVGLDTDGYNFADLLDVWHISAPVSPVRGCIHRQW</sequence>
<reference evidence="1 2" key="1">
    <citation type="submission" date="2023-07" db="EMBL/GenBank/DDBJ databases">
        <authorList>
            <person name="Peeters C."/>
        </authorList>
    </citation>
    <scope>NUCLEOTIDE SEQUENCE [LARGE SCALE GENOMIC DNA]</scope>
    <source>
        <strain evidence="1 2">LMG 18095</strain>
    </source>
</reference>
<dbReference type="InterPro" id="IPR036390">
    <property type="entry name" value="WH_DNA-bd_sf"/>
</dbReference>
<dbReference type="RefSeq" id="WP_012436131.1">
    <property type="nucleotide sequence ID" value="NZ_CATWDO010000003.1"/>
</dbReference>
<name>A0ABN9JF54_9RALS</name>
<proteinExistence type="predicted"/>
<comment type="caution">
    <text evidence="1">The sequence shown here is derived from an EMBL/GenBank/DDBJ whole genome shotgun (WGS) entry which is preliminary data.</text>
</comment>
<keyword evidence="2" id="KW-1185">Reference proteome</keyword>
<gene>
    <name evidence="1" type="ORF">LMG18095_04434</name>
</gene>
<organism evidence="1 2">
    <name type="scientific">Ralstonia thomasii</name>
    <dbReference type="NCBI Taxonomy" id="3058596"/>
    <lineage>
        <taxon>Bacteria</taxon>
        <taxon>Pseudomonadati</taxon>
        <taxon>Pseudomonadota</taxon>
        <taxon>Betaproteobacteria</taxon>
        <taxon>Burkholderiales</taxon>
        <taxon>Burkholderiaceae</taxon>
        <taxon>Ralstonia</taxon>
    </lineage>
</organism>
<dbReference type="Proteomes" id="UP001189773">
    <property type="component" value="Unassembled WGS sequence"/>
</dbReference>
<accession>A0ABN9JF54</accession>
<evidence type="ECO:0000313" key="2">
    <source>
        <dbReference type="Proteomes" id="UP001189773"/>
    </source>
</evidence>
<protein>
    <submittedName>
        <fullName evidence="1">Uncharacterized protein</fullName>
    </submittedName>
</protein>
<evidence type="ECO:0000313" key="1">
    <source>
        <dbReference type="EMBL" id="CAJ0806385.1"/>
    </source>
</evidence>
<dbReference type="SUPFAM" id="SSF46785">
    <property type="entry name" value="Winged helix' DNA-binding domain"/>
    <property type="match status" value="1"/>
</dbReference>
<dbReference type="EMBL" id="CATZAR010000021">
    <property type="protein sequence ID" value="CAJ0806385.1"/>
    <property type="molecule type" value="Genomic_DNA"/>
</dbReference>